<proteinExistence type="inferred from homology"/>
<accession>A0A9D7XV32</accession>
<comment type="similarity">
    <text evidence="2">Belongs to the DadA oxidoreductase family.</text>
</comment>
<dbReference type="InterPro" id="IPR036188">
    <property type="entry name" value="FAD/NAD-bd_sf"/>
</dbReference>
<dbReference type="InterPro" id="IPR017741">
    <property type="entry name" value="FAD-dependent_OxRdtase_HpnW"/>
</dbReference>
<dbReference type="PANTHER" id="PTHR13847">
    <property type="entry name" value="SARCOSINE DEHYDROGENASE-RELATED"/>
    <property type="match status" value="1"/>
</dbReference>
<dbReference type="Gene3D" id="3.30.9.10">
    <property type="entry name" value="D-Amino Acid Oxidase, subunit A, domain 2"/>
    <property type="match status" value="1"/>
</dbReference>
<dbReference type="PANTHER" id="PTHR13847:SF286">
    <property type="entry name" value="D-AMINO ACID DEHYDROGENASE"/>
    <property type="match status" value="1"/>
</dbReference>
<gene>
    <name evidence="6" type="ORF">IPP15_18350</name>
</gene>
<organism evidence="6 7">
    <name type="scientific">Candidatus Opimibacter skivensis</name>
    <dbReference type="NCBI Taxonomy" id="2982028"/>
    <lineage>
        <taxon>Bacteria</taxon>
        <taxon>Pseudomonadati</taxon>
        <taxon>Bacteroidota</taxon>
        <taxon>Saprospiria</taxon>
        <taxon>Saprospirales</taxon>
        <taxon>Saprospiraceae</taxon>
        <taxon>Candidatus Opimibacter</taxon>
    </lineage>
</organism>
<evidence type="ECO:0000256" key="3">
    <source>
        <dbReference type="ARBA" id="ARBA00022630"/>
    </source>
</evidence>
<evidence type="ECO:0000259" key="5">
    <source>
        <dbReference type="Pfam" id="PF01266"/>
    </source>
</evidence>
<dbReference type="InterPro" id="IPR006076">
    <property type="entry name" value="FAD-dep_OxRdtase"/>
</dbReference>
<dbReference type="NCBIfam" id="TIGR03364">
    <property type="entry name" value="HpnW_proposed"/>
    <property type="match status" value="1"/>
</dbReference>
<evidence type="ECO:0000256" key="4">
    <source>
        <dbReference type="ARBA" id="ARBA00023002"/>
    </source>
</evidence>
<dbReference type="SUPFAM" id="SSF51905">
    <property type="entry name" value="FAD/NAD(P)-binding domain"/>
    <property type="match status" value="1"/>
</dbReference>
<evidence type="ECO:0000313" key="7">
    <source>
        <dbReference type="Proteomes" id="UP000808337"/>
    </source>
</evidence>
<dbReference type="Proteomes" id="UP000808337">
    <property type="component" value="Unassembled WGS sequence"/>
</dbReference>
<keyword evidence="4" id="KW-0560">Oxidoreductase</keyword>
<feature type="domain" description="FAD dependent oxidoreductase" evidence="5">
    <location>
        <begin position="8"/>
        <end position="376"/>
    </location>
</feature>
<evidence type="ECO:0000256" key="1">
    <source>
        <dbReference type="ARBA" id="ARBA00001974"/>
    </source>
</evidence>
<comment type="caution">
    <text evidence="6">The sequence shown here is derived from an EMBL/GenBank/DDBJ whole genome shotgun (WGS) entry which is preliminary data.</text>
</comment>
<dbReference type="Gene3D" id="3.50.50.60">
    <property type="entry name" value="FAD/NAD(P)-binding domain"/>
    <property type="match status" value="1"/>
</dbReference>
<dbReference type="AlphaFoldDB" id="A0A9D7XV32"/>
<dbReference type="GO" id="GO:0005737">
    <property type="term" value="C:cytoplasm"/>
    <property type="evidence" value="ECO:0007669"/>
    <property type="project" value="TreeGrafter"/>
</dbReference>
<dbReference type="Pfam" id="PF01266">
    <property type="entry name" value="DAO"/>
    <property type="match status" value="1"/>
</dbReference>
<reference evidence="6 7" key="1">
    <citation type="submission" date="2020-10" db="EMBL/GenBank/DDBJ databases">
        <title>Connecting structure to function with the recovery of over 1000 high-quality activated sludge metagenome-assembled genomes encoding full-length rRNA genes using long-read sequencing.</title>
        <authorList>
            <person name="Singleton C.M."/>
            <person name="Petriglieri F."/>
            <person name="Kristensen J.M."/>
            <person name="Kirkegaard R.H."/>
            <person name="Michaelsen T.Y."/>
            <person name="Andersen M.H."/>
            <person name="Karst S.M."/>
            <person name="Dueholm M.S."/>
            <person name="Nielsen P.H."/>
            <person name="Albertsen M."/>
        </authorList>
    </citation>
    <scope>NUCLEOTIDE SEQUENCE [LARGE SCALE GENOMIC DNA]</scope>
    <source>
        <strain evidence="6">Ribe_18-Q3-R11-54_MAXAC.273</strain>
    </source>
</reference>
<name>A0A9D7XV32_9BACT</name>
<protein>
    <submittedName>
        <fullName evidence="6">TIGR03364 family FAD-dependent oxidoreductase</fullName>
    </submittedName>
</protein>
<dbReference type="GO" id="GO:0016491">
    <property type="term" value="F:oxidoreductase activity"/>
    <property type="evidence" value="ECO:0007669"/>
    <property type="project" value="UniProtKB-KW"/>
</dbReference>
<comment type="cofactor">
    <cofactor evidence="1">
        <name>FAD</name>
        <dbReference type="ChEBI" id="CHEBI:57692"/>
    </cofactor>
</comment>
<evidence type="ECO:0000256" key="2">
    <source>
        <dbReference type="ARBA" id="ARBA00009410"/>
    </source>
</evidence>
<dbReference type="EMBL" id="JADKGY010000029">
    <property type="protein sequence ID" value="MBK9984297.1"/>
    <property type="molecule type" value="Genomic_DNA"/>
</dbReference>
<keyword evidence="3" id="KW-0285">Flavoprotein</keyword>
<sequence length="389" mass="44501">MPYKDKYDLIIVGGGVLGTFSAYHALRLGKSVALIERNKTPQEATVRNFGQIVPSGLNQEWKKFGFKSLEIYKQLQSIHDFTVRSHGSYYVASNEDEVTLLHELLQTDKSIDYESKILSAREACERLPGLKSQYCAEALHYPEEVSVDPRKMISLVIDYLTEVYQLTYLPYTIAQHFELDANGDCQITTNTKIKLTAEQLLICNGVEFQLLFPEYYLNEETECVKIHMMMTKPQSSLRFYGNVLTGLSIRRYEAFRECPSYSLIVEKNAADPRIKQWGIHILFKQTDNGQIIIGDSHHYADAHDKEELGFDNQQDVNEYILDLAKEIFDLETYQIDTTWTGIYSQAKKVDIISKSIEGKIHILNAIGGKGMTAGPGYTYYHIRKLFGHD</sequence>
<evidence type="ECO:0000313" key="6">
    <source>
        <dbReference type="EMBL" id="MBK9984297.1"/>
    </source>
</evidence>